<feature type="transmembrane region" description="Helical" evidence="2">
    <location>
        <begin position="133"/>
        <end position="150"/>
    </location>
</feature>
<evidence type="ECO:0000313" key="4">
    <source>
        <dbReference type="Proteomes" id="UP000076532"/>
    </source>
</evidence>
<dbReference type="AlphaFoldDB" id="A0A166TDV6"/>
<keyword evidence="2" id="KW-0812">Transmembrane</keyword>
<dbReference type="Proteomes" id="UP000076532">
    <property type="component" value="Unassembled WGS sequence"/>
</dbReference>
<feature type="compositionally biased region" description="Basic and acidic residues" evidence="1">
    <location>
        <begin position="715"/>
        <end position="724"/>
    </location>
</feature>
<sequence length="737" mass="81907">MTSLTKRPSKAEKRASDIASLHKEREENKFPLTKPPFLRTDTWPAVEKEMEEIDDRKIEEGELLCKAPNEVLWIDLLLEISMTTAFASLTDETPVLQWEGAISYICFFTFVWWIWVAQVAYNMRFRQADWLHRVWVFFQLGVFSALSAFTSDFDITFGLTGSDPTEALREQLMAELGNDNGHLTAQTFRNERLPRVNARGISMVLALSRLLLLAQYLVVFFHAKGLKRNSILVHIGTLAFSSTCYFGAFFVLGSSGQNDFTTPIPALEIAKLILWSLPIMVEMLSHFVALRLPGFVRYSTESVSARNATIFIIILGGGLDKITSGFSNFVGNIGLKVNAIPLFLATAAIFICLFALYFSTPGSKRKLSNRRALLWFMSQGMFLGPLLITLQAIAQSLQFSNLLNAVHMGEISLTPIFNHMYDYPNVNVTVEMFPEAQIVFDRMGLSLPFAIDNANLALAYQQDYNLSTSTYILQQNMNIAYCVLETLDALPDAGSLLWAKANTFLSVNMTNSTYLTQANYNDIRTGVILDRGSSELWFFPAAGASVLALVVMSIIRGTPRDKWEWAIAGVRSAFGTGICLLTSLDVGGGSSPIPATFAPSGSKIWALLLGKNQWPLIILAVVLVTERVLEHIIAFAANKPCISMSDILGSQAPAGSRTQEYQRTARHDRDSLASYDDHYSFTGRRSTEPLYDPFEAHDALEDGKVSRHTSPSSEGDDRTLHDDEYSLTPKVNIAGGN</sequence>
<dbReference type="EMBL" id="KV417493">
    <property type="protein sequence ID" value="KZP30511.1"/>
    <property type="molecule type" value="Genomic_DNA"/>
</dbReference>
<feature type="transmembrane region" description="Helical" evidence="2">
    <location>
        <begin position="231"/>
        <end position="252"/>
    </location>
</feature>
<organism evidence="3 4">
    <name type="scientific">Athelia psychrophila</name>
    <dbReference type="NCBI Taxonomy" id="1759441"/>
    <lineage>
        <taxon>Eukaryota</taxon>
        <taxon>Fungi</taxon>
        <taxon>Dikarya</taxon>
        <taxon>Basidiomycota</taxon>
        <taxon>Agaricomycotina</taxon>
        <taxon>Agaricomycetes</taxon>
        <taxon>Agaricomycetidae</taxon>
        <taxon>Atheliales</taxon>
        <taxon>Atheliaceae</taxon>
        <taxon>Athelia</taxon>
    </lineage>
</organism>
<evidence type="ECO:0008006" key="5">
    <source>
        <dbReference type="Google" id="ProtNLM"/>
    </source>
</evidence>
<dbReference type="STRING" id="436010.A0A166TDV6"/>
<feature type="compositionally biased region" description="Basic and acidic residues" evidence="1">
    <location>
        <begin position="695"/>
        <end position="705"/>
    </location>
</feature>
<accession>A0A166TDV6</accession>
<dbReference type="Pfam" id="PF06772">
    <property type="entry name" value="LtrA"/>
    <property type="match status" value="1"/>
</dbReference>
<dbReference type="PANTHER" id="PTHR42101">
    <property type="entry name" value="CHROMOSOME 16, WHOLE GENOME SHOTGUN SEQUENCE"/>
    <property type="match status" value="1"/>
</dbReference>
<evidence type="ECO:0000256" key="2">
    <source>
        <dbReference type="SAM" id="Phobius"/>
    </source>
</evidence>
<feature type="transmembrane region" description="Helical" evidence="2">
    <location>
        <begin position="339"/>
        <end position="360"/>
    </location>
</feature>
<proteinExistence type="predicted"/>
<feature type="transmembrane region" description="Helical" evidence="2">
    <location>
        <begin position="101"/>
        <end position="121"/>
    </location>
</feature>
<keyword evidence="2" id="KW-0472">Membrane</keyword>
<keyword evidence="4" id="KW-1185">Reference proteome</keyword>
<feature type="transmembrane region" description="Helical" evidence="2">
    <location>
        <begin position="303"/>
        <end position="319"/>
    </location>
</feature>
<feature type="transmembrane region" description="Helical" evidence="2">
    <location>
        <begin position="372"/>
        <end position="394"/>
    </location>
</feature>
<feature type="transmembrane region" description="Helical" evidence="2">
    <location>
        <begin position="200"/>
        <end position="219"/>
    </location>
</feature>
<dbReference type="OrthoDB" id="3198598at2759"/>
<feature type="region of interest" description="Disordered" evidence="1">
    <location>
        <begin position="695"/>
        <end position="737"/>
    </location>
</feature>
<keyword evidence="2" id="KW-1133">Transmembrane helix</keyword>
<name>A0A166TDV6_9AGAM</name>
<dbReference type="PANTHER" id="PTHR42101:SF1">
    <property type="entry name" value="LOW TEMPERATURE REQUIREMENT A"/>
    <property type="match status" value="1"/>
</dbReference>
<feature type="transmembrane region" description="Helical" evidence="2">
    <location>
        <begin position="272"/>
        <end position="291"/>
    </location>
</feature>
<evidence type="ECO:0000256" key="1">
    <source>
        <dbReference type="SAM" id="MobiDB-lite"/>
    </source>
</evidence>
<protein>
    <recommendedName>
        <fullName evidence="5">Low temperature requirement A</fullName>
    </recommendedName>
</protein>
<evidence type="ECO:0000313" key="3">
    <source>
        <dbReference type="EMBL" id="KZP30511.1"/>
    </source>
</evidence>
<gene>
    <name evidence="3" type="ORF">FIBSPDRAFT_1038176</name>
</gene>
<dbReference type="InterPro" id="IPR010640">
    <property type="entry name" value="Low_temperature_requirement_A"/>
</dbReference>
<reference evidence="3 4" key="1">
    <citation type="journal article" date="2016" name="Mol. Biol. Evol.">
        <title>Comparative Genomics of Early-Diverging Mushroom-Forming Fungi Provides Insights into the Origins of Lignocellulose Decay Capabilities.</title>
        <authorList>
            <person name="Nagy L.G."/>
            <person name="Riley R."/>
            <person name="Tritt A."/>
            <person name="Adam C."/>
            <person name="Daum C."/>
            <person name="Floudas D."/>
            <person name="Sun H."/>
            <person name="Yadav J.S."/>
            <person name="Pangilinan J."/>
            <person name="Larsson K.H."/>
            <person name="Matsuura K."/>
            <person name="Barry K."/>
            <person name="Labutti K."/>
            <person name="Kuo R."/>
            <person name="Ohm R.A."/>
            <person name="Bhattacharya S.S."/>
            <person name="Shirouzu T."/>
            <person name="Yoshinaga Y."/>
            <person name="Martin F.M."/>
            <person name="Grigoriev I.V."/>
            <person name="Hibbett D.S."/>
        </authorList>
    </citation>
    <scope>NUCLEOTIDE SEQUENCE [LARGE SCALE GENOMIC DNA]</scope>
    <source>
        <strain evidence="3 4">CBS 109695</strain>
    </source>
</reference>